<keyword evidence="1" id="KW-0812">Transmembrane</keyword>
<accession>A0A850QFD7</accession>
<name>A0A850QFD7_9RHOB</name>
<dbReference type="Proteomes" id="UP000592216">
    <property type="component" value="Unassembled WGS sequence"/>
</dbReference>
<reference evidence="2 3" key="1">
    <citation type="submission" date="2020-04" db="EMBL/GenBank/DDBJ databases">
        <title>Donghicola sp., a member of the Rhodobacteraceae family isolated from mangrove forest in Thailand.</title>
        <authorList>
            <person name="Charoenyingcharoen P."/>
            <person name="Yukphan P."/>
        </authorList>
    </citation>
    <scope>NUCLEOTIDE SEQUENCE [LARGE SCALE GENOMIC DNA]</scope>
    <source>
        <strain evidence="2 3">B5-SW-15</strain>
    </source>
</reference>
<feature type="transmembrane region" description="Helical" evidence="1">
    <location>
        <begin position="38"/>
        <end position="57"/>
    </location>
</feature>
<gene>
    <name evidence="2" type="ORF">HJ536_20200</name>
</gene>
<protein>
    <recommendedName>
        <fullName evidence="4">F1F0 ATPase subunit 2</fullName>
    </recommendedName>
</protein>
<dbReference type="InterPro" id="IPR017581">
    <property type="entry name" value="AtpR-like"/>
</dbReference>
<evidence type="ECO:0000313" key="2">
    <source>
        <dbReference type="EMBL" id="NVO25680.1"/>
    </source>
</evidence>
<sequence>MTYMALYTVLGFAAGLTLGAVHFLTLGRLVDMLVSGTVAWPLILQLLRFAVLGAVLYGLALLGALPLIAGAAGIVLARVLVLRRTKGTA</sequence>
<keyword evidence="1" id="KW-0472">Membrane</keyword>
<evidence type="ECO:0000256" key="1">
    <source>
        <dbReference type="SAM" id="Phobius"/>
    </source>
</evidence>
<evidence type="ECO:0000313" key="3">
    <source>
        <dbReference type="Proteomes" id="UP000592216"/>
    </source>
</evidence>
<evidence type="ECO:0008006" key="4">
    <source>
        <dbReference type="Google" id="ProtNLM"/>
    </source>
</evidence>
<dbReference type="AlphaFoldDB" id="A0A850QFD7"/>
<keyword evidence="1" id="KW-1133">Transmembrane helix</keyword>
<dbReference type="RefSeq" id="WP_177159193.1">
    <property type="nucleotide sequence ID" value="NZ_JABCJE010000022.1"/>
</dbReference>
<dbReference type="EMBL" id="JABCJE010000022">
    <property type="protein sequence ID" value="NVO25680.1"/>
    <property type="molecule type" value="Genomic_DNA"/>
</dbReference>
<comment type="caution">
    <text evidence="2">The sequence shown here is derived from an EMBL/GenBank/DDBJ whole genome shotgun (WGS) entry which is preliminary data.</text>
</comment>
<organism evidence="2 3">
    <name type="scientific">Donghicola mangrovi</name>
    <dbReference type="NCBI Taxonomy" id="2729614"/>
    <lineage>
        <taxon>Bacteria</taxon>
        <taxon>Pseudomonadati</taxon>
        <taxon>Pseudomonadota</taxon>
        <taxon>Alphaproteobacteria</taxon>
        <taxon>Rhodobacterales</taxon>
        <taxon>Roseobacteraceae</taxon>
        <taxon>Donghicola</taxon>
    </lineage>
</organism>
<feature type="transmembrane region" description="Helical" evidence="1">
    <location>
        <begin position="63"/>
        <end position="81"/>
    </location>
</feature>
<proteinExistence type="predicted"/>
<dbReference type="Pfam" id="PF12966">
    <property type="entry name" value="AtpR"/>
    <property type="match status" value="1"/>
</dbReference>
<feature type="transmembrane region" description="Helical" evidence="1">
    <location>
        <begin position="6"/>
        <end position="26"/>
    </location>
</feature>